<reference evidence="3" key="1">
    <citation type="submission" date="2023-01" db="EMBL/GenBank/DDBJ databases">
        <authorList>
            <person name="Van Ghelder C."/>
            <person name="Rancurel C."/>
        </authorList>
    </citation>
    <scope>NUCLEOTIDE SEQUENCE</scope>
    <source>
        <strain evidence="3">CNCM I-4278</strain>
    </source>
</reference>
<feature type="transmembrane region" description="Helical" evidence="2">
    <location>
        <begin position="48"/>
        <end position="67"/>
    </location>
</feature>
<keyword evidence="2" id="KW-0472">Membrane</keyword>
<sequence length="292" mass="31421">MEFGKTIGTACTSFIITNIDDIFVLVTFFAESSTSATLTPLRIALGQYIGFTIIVGISMIGFGLALVLPAEPIGFLGLLPILLGLWKGFDIVFPDREEEDDGLEEDNGRKSKIASVKSVLKVAGITLMNGGDNIGTYTPLFSQAKGAEIAVYIVTHILRVAERYAHLVIPFLYVGLGIFITVKSECYPWSIGHIDRDIASHPGKIIMGVVTAVLLAGAIGVMVWFQLRGMPRKPASDTAGDDVDAEIGDDATIVEQTATKDSEQSQLQVSKESPQHPLDEPKSQHEPTGLST</sequence>
<dbReference type="Proteomes" id="UP001152607">
    <property type="component" value="Unassembled WGS sequence"/>
</dbReference>
<evidence type="ECO:0000313" key="3">
    <source>
        <dbReference type="EMBL" id="CAI6332943.1"/>
    </source>
</evidence>
<keyword evidence="2" id="KW-0812">Transmembrane</keyword>
<dbReference type="AlphaFoldDB" id="A0A9W4XIJ6"/>
<feature type="transmembrane region" description="Helical" evidence="2">
    <location>
        <begin position="164"/>
        <end position="182"/>
    </location>
</feature>
<keyword evidence="4" id="KW-1185">Reference proteome</keyword>
<organism evidence="3 4">
    <name type="scientific">Periconia digitata</name>
    <dbReference type="NCBI Taxonomy" id="1303443"/>
    <lineage>
        <taxon>Eukaryota</taxon>
        <taxon>Fungi</taxon>
        <taxon>Dikarya</taxon>
        <taxon>Ascomycota</taxon>
        <taxon>Pezizomycotina</taxon>
        <taxon>Dothideomycetes</taxon>
        <taxon>Pleosporomycetidae</taxon>
        <taxon>Pleosporales</taxon>
        <taxon>Massarineae</taxon>
        <taxon>Periconiaceae</taxon>
        <taxon>Periconia</taxon>
    </lineage>
</organism>
<evidence type="ECO:0008006" key="5">
    <source>
        <dbReference type="Google" id="ProtNLM"/>
    </source>
</evidence>
<feature type="compositionally biased region" description="Basic and acidic residues" evidence="1">
    <location>
        <begin position="273"/>
        <end position="285"/>
    </location>
</feature>
<dbReference type="EMBL" id="CAOQHR010000004">
    <property type="protein sequence ID" value="CAI6332943.1"/>
    <property type="molecule type" value="Genomic_DNA"/>
</dbReference>
<dbReference type="Pfam" id="PF03596">
    <property type="entry name" value="Cad"/>
    <property type="match status" value="1"/>
</dbReference>
<proteinExistence type="predicted"/>
<accession>A0A9W4XIJ6</accession>
<protein>
    <recommendedName>
        <fullName evidence="5">Cadmium resistance transporter</fullName>
    </recommendedName>
</protein>
<dbReference type="InterPro" id="IPR004676">
    <property type="entry name" value="Cd-R_transporter"/>
</dbReference>
<evidence type="ECO:0000256" key="2">
    <source>
        <dbReference type="SAM" id="Phobius"/>
    </source>
</evidence>
<dbReference type="OrthoDB" id="3791566at2759"/>
<comment type="caution">
    <text evidence="3">The sequence shown here is derived from an EMBL/GenBank/DDBJ whole genome shotgun (WGS) entry which is preliminary data.</text>
</comment>
<keyword evidence="2" id="KW-1133">Transmembrane helix</keyword>
<evidence type="ECO:0000256" key="1">
    <source>
        <dbReference type="SAM" id="MobiDB-lite"/>
    </source>
</evidence>
<name>A0A9W4XIJ6_9PLEO</name>
<feature type="transmembrane region" description="Helical" evidence="2">
    <location>
        <begin position="205"/>
        <end position="225"/>
    </location>
</feature>
<evidence type="ECO:0000313" key="4">
    <source>
        <dbReference type="Proteomes" id="UP001152607"/>
    </source>
</evidence>
<gene>
    <name evidence="3" type="ORF">PDIGIT_LOCUS5976</name>
</gene>
<feature type="region of interest" description="Disordered" evidence="1">
    <location>
        <begin position="258"/>
        <end position="292"/>
    </location>
</feature>